<evidence type="ECO:0000256" key="8">
    <source>
        <dbReference type="ARBA" id="ARBA00022842"/>
    </source>
</evidence>
<dbReference type="GO" id="GO:0006310">
    <property type="term" value="P:DNA recombination"/>
    <property type="evidence" value="ECO:0007669"/>
    <property type="project" value="UniProtKB-UniRule"/>
</dbReference>
<keyword evidence="9 13" id="KW-0238">DNA-binding</keyword>
<reference evidence="15 16" key="1">
    <citation type="submission" date="2015-09" db="EMBL/GenBank/DDBJ databases">
        <title>Genome of Desulfovibrio dechloracetivorans BerOc1, a mercury methylating strain isolated from highly hydrocarbons and metals contaminated coastal sediments.</title>
        <authorList>
            <person name="Goni Urriza M."/>
            <person name="Gassie C."/>
            <person name="Bouchez O."/>
            <person name="Klopp C."/>
            <person name="Ranchou-Peyruse A."/>
            <person name="Remy G."/>
        </authorList>
    </citation>
    <scope>NUCLEOTIDE SEQUENCE [LARGE SCALE GENOMIC DNA]</scope>
    <source>
        <strain evidence="15 16">BerOc1</strain>
    </source>
</reference>
<dbReference type="PRINTS" id="PR00696">
    <property type="entry name" value="RSOLVASERUVC"/>
</dbReference>
<dbReference type="HAMAP" id="MF_00034">
    <property type="entry name" value="RuvC"/>
    <property type="match status" value="1"/>
</dbReference>
<sequence>MAEGLVVLGLDPGTRVTGYGVVRELSGKAELVATGTIRTPVKKDMATRMGVIFNQLQELIRLHGPAEAAIENVFVSKNPSSALKLGQARGACMAACAVNDIPMGEYEPSKVKKNLVGVGNAPKSQVAYMVAHCLGIKKPDWPEDASDALAIAICHLNERRMRRLTCG</sequence>
<dbReference type="EC" id="3.1.21.10" evidence="13 14"/>
<evidence type="ECO:0000256" key="4">
    <source>
        <dbReference type="ARBA" id="ARBA00022723"/>
    </source>
</evidence>
<evidence type="ECO:0000256" key="9">
    <source>
        <dbReference type="ARBA" id="ARBA00023125"/>
    </source>
</evidence>
<keyword evidence="8 13" id="KW-0460">Magnesium</keyword>
<comment type="similarity">
    <text evidence="1 13">Belongs to the RuvC family.</text>
</comment>
<comment type="cofactor">
    <cofactor evidence="13">
        <name>Mg(2+)</name>
        <dbReference type="ChEBI" id="CHEBI:18420"/>
    </cofactor>
    <text evidence="13">Binds 2 Mg(2+) ion per subunit.</text>
</comment>
<evidence type="ECO:0000256" key="2">
    <source>
        <dbReference type="ARBA" id="ARBA00022490"/>
    </source>
</evidence>
<evidence type="ECO:0000256" key="5">
    <source>
        <dbReference type="ARBA" id="ARBA00022759"/>
    </source>
</evidence>
<dbReference type="InterPro" id="IPR020563">
    <property type="entry name" value="X-over_junc_endoDNase_Mg_BS"/>
</dbReference>
<keyword evidence="11 13" id="KW-0234">DNA repair</keyword>
<dbReference type="InterPro" id="IPR036397">
    <property type="entry name" value="RNaseH_sf"/>
</dbReference>
<dbReference type="PROSITE" id="PS01321">
    <property type="entry name" value="RUVC"/>
    <property type="match status" value="1"/>
</dbReference>
<keyword evidence="3 13" id="KW-0540">Nuclease</keyword>
<dbReference type="GO" id="GO:0005737">
    <property type="term" value="C:cytoplasm"/>
    <property type="evidence" value="ECO:0007669"/>
    <property type="project" value="UniProtKB-SubCell"/>
</dbReference>
<evidence type="ECO:0000256" key="13">
    <source>
        <dbReference type="HAMAP-Rule" id="MF_00034"/>
    </source>
</evidence>
<feature type="binding site" evidence="13">
    <location>
        <position position="144"/>
    </location>
    <ligand>
        <name>Mg(2+)</name>
        <dbReference type="ChEBI" id="CHEBI:18420"/>
        <label>1</label>
    </ligand>
</feature>
<dbReference type="RefSeq" id="WP_071544199.1">
    <property type="nucleotide sequence ID" value="NZ_LKAQ01000001.1"/>
</dbReference>
<dbReference type="NCBIfam" id="TIGR00228">
    <property type="entry name" value="ruvC"/>
    <property type="match status" value="1"/>
</dbReference>
<feature type="active site" evidence="13">
    <location>
        <position position="11"/>
    </location>
</feature>
<keyword evidence="4 13" id="KW-0479">Metal-binding</keyword>
<dbReference type="SUPFAM" id="SSF53098">
    <property type="entry name" value="Ribonuclease H-like"/>
    <property type="match status" value="1"/>
</dbReference>
<dbReference type="InterPro" id="IPR012337">
    <property type="entry name" value="RNaseH-like_sf"/>
</dbReference>
<evidence type="ECO:0000313" key="15">
    <source>
        <dbReference type="EMBL" id="OIQ52098.1"/>
    </source>
</evidence>
<evidence type="ECO:0000256" key="7">
    <source>
        <dbReference type="ARBA" id="ARBA00022801"/>
    </source>
</evidence>
<dbReference type="AlphaFoldDB" id="A0A1J5N1E9"/>
<dbReference type="FunFam" id="3.30.420.10:FF:000002">
    <property type="entry name" value="Crossover junction endodeoxyribonuclease RuvC"/>
    <property type="match status" value="1"/>
</dbReference>
<evidence type="ECO:0000256" key="10">
    <source>
        <dbReference type="ARBA" id="ARBA00023172"/>
    </source>
</evidence>
<keyword evidence="10 13" id="KW-0233">DNA recombination</keyword>
<evidence type="ECO:0000256" key="11">
    <source>
        <dbReference type="ARBA" id="ARBA00023204"/>
    </source>
</evidence>
<keyword evidence="7 13" id="KW-0378">Hydrolase</keyword>
<comment type="caution">
    <text evidence="15">The sequence shown here is derived from an EMBL/GenBank/DDBJ whole genome shotgun (WGS) entry which is preliminary data.</text>
</comment>
<dbReference type="InterPro" id="IPR002176">
    <property type="entry name" value="X-over_junc_endoDNase_RuvC"/>
</dbReference>
<comment type="catalytic activity">
    <reaction evidence="12 13">
        <text>Endonucleolytic cleavage at a junction such as a reciprocal single-stranded crossover between two homologous DNA duplexes (Holliday junction).</text>
        <dbReference type="EC" id="3.1.21.10"/>
    </reaction>
</comment>
<evidence type="ECO:0000256" key="14">
    <source>
        <dbReference type="NCBIfam" id="TIGR00228"/>
    </source>
</evidence>
<feature type="active site" evidence="13">
    <location>
        <position position="71"/>
    </location>
</feature>
<evidence type="ECO:0000313" key="16">
    <source>
        <dbReference type="Proteomes" id="UP000181901"/>
    </source>
</evidence>
<dbReference type="CDD" id="cd16962">
    <property type="entry name" value="RuvC"/>
    <property type="match status" value="1"/>
</dbReference>
<evidence type="ECO:0000256" key="1">
    <source>
        <dbReference type="ARBA" id="ARBA00009518"/>
    </source>
</evidence>
<dbReference type="Gene3D" id="3.30.420.10">
    <property type="entry name" value="Ribonuclease H-like superfamily/Ribonuclease H"/>
    <property type="match status" value="1"/>
</dbReference>
<comment type="subcellular location">
    <subcellularLocation>
        <location evidence="13">Cytoplasm</location>
    </subcellularLocation>
</comment>
<feature type="active site" evidence="13">
    <location>
        <position position="144"/>
    </location>
</feature>
<feature type="binding site" evidence="13">
    <location>
        <position position="71"/>
    </location>
    <ligand>
        <name>Mg(2+)</name>
        <dbReference type="ChEBI" id="CHEBI:18420"/>
        <label>2</label>
    </ligand>
</feature>
<comment type="function">
    <text evidence="13">The RuvA-RuvB-RuvC complex processes Holliday junction (HJ) DNA during genetic recombination and DNA repair. Endonuclease that resolves HJ intermediates. Cleaves cruciform DNA by making single-stranded nicks across the HJ at symmetrical positions within the homologous arms, yielding a 5'-phosphate and a 3'-hydroxyl group; requires a central core of homology in the junction. The consensus cleavage sequence is 5'-(A/T)TT(C/G)-3'. Cleavage occurs on the 3'-side of the TT dinucleotide at the point of strand exchange. HJ branch migration catalyzed by RuvA-RuvB allows RuvC to scan DNA until it finds its consensus sequence, where it cleaves and resolves the cruciform DNA.</text>
</comment>
<accession>A0A1J5N1E9</accession>
<protein>
    <recommendedName>
        <fullName evidence="13 14">Crossover junction endodeoxyribonuclease RuvC</fullName>
        <ecNumber evidence="13 14">3.1.21.10</ecNumber>
    </recommendedName>
    <alternativeName>
        <fullName evidence="13">Holliday junction nuclease RuvC</fullName>
    </alternativeName>
    <alternativeName>
        <fullName evidence="13">Holliday junction resolvase RuvC</fullName>
    </alternativeName>
</protein>
<dbReference type="PANTHER" id="PTHR30194:SF3">
    <property type="entry name" value="CROSSOVER JUNCTION ENDODEOXYRIBONUCLEASE RUVC"/>
    <property type="match status" value="1"/>
</dbReference>
<gene>
    <name evidence="13 15" type="primary">ruvC</name>
    <name evidence="15" type="ORF">BerOc1_00570</name>
</gene>
<dbReference type="GO" id="GO:0003677">
    <property type="term" value="F:DNA binding"/>
    <property type="evidence" value="ECO:0007669"/>
    <property type="project" value="UniProtKB-KW"/>
</dbReference>
<dbReference type="OrthoDB" id="9805499at2"/>
<dbReference type="GO" id="GO:0048476">
    <property type="term" value="C:Holliday junction resolvase complex"/>
    <property type="evidence" value="ECO:0007669"/>
    <property type="project" value="UniProtKB-UniRule"/>
</dbReference>
<dbReference type="GO" id="GO:0008821">
    <property type="term" value="F:crossover junction DNA endonuclease activity"/>
    <property type="evidence" value="ECO:0007669"/>
    <property type="project" value="UniProtKB-UniRule"/>
</dbReference>
<dbReference type="Proteomes" id="UP000181901">
    <property type="component" value="Unassembled WGS sequence"/>
</dbReference>
<keyword evidence="16" id="KW-1185">Reference proteome</keyword>
<dbReference type="EMBL" id="LKAQ01000001">
    <property type="protein sequence ID" value="OIQ52098.1"/>
    <property type="molecule type" value="Genomic_DNA"/>
</dbReference>
<keyword evidence="6 13" id="KW-0227">DNA damage</keyword>
<dbReference type="PANTHER" id="PTHR30194">
    <property type="entry name" value="CROSSOVER JUNCTION ENDODEOXYRIBONUCLEASE RUVC"/>
    <property type="match status" value="1"/>
</dbReference>
<keyword evidence="2 13" id="KW-0963">Cytoplasm</keyword>
<dbReference type="GO" id="GO:0000287">
    <property type="term" value="F:magnesium ion binding"/>
    <property type="evidence" value="ECO:0007669"/>
    <property type="project" value="UniProtKB-UniRule"/>
</dbReference>
<evidence type="ECO:0000256" key="12">
    <source>
        <dbReference type="ARBA" id="ARBA00029354"/>
    </source>
</evidence>
<dbReference type="GO" id="GO:0006281">
    <property type="term" value="P:DNA repair"/>
    <property type="evidence" value="ECO:0007669"/>
    <property type="project" value="UniProtKB-UniRule"/>
</dbReference>
<name>A0A1J5N1E9_9BACT</name>
<dbReference type="Pfam" id="PF02075">
    <property type="entry name" value="RuvC"/>
    <property type="match status" value="1"/>
</dbReference>
<keyword evidence="5 13" id="KW-0255">Endonuclease</keyword>
<evidence type="ECO:0000256" key="3">
    <source>
        <dbReference type="ARBA" id="ARBA00022722"/>
    </source>
</evidence>
<comment type="subunit">
    <text evidence="13">Homodimer which binds Holliday junction (HJ) DNA. The HJ becomes 2-fold symmetrical on binding to RuvC with unstacked arms; it has a different conformation from HJ DNA in complex with RuvA. In the full resolvosome a probable DNA-RuvA(4)-RuvB(12)-RuvC(2) complex forms which resolves the HJ.</text>
</comment>
<feature type="binding site" evidence="13">
    <location>
        <position position="11"/>
    </location>
    <ligand>
        <name>Mg(2+)</name>
        <dbReference type="ChEBI" id="CHEBI:18420"/>
        <label>1</label>
    </ligand>
</feature>
<proteinExistence type="inferred from homology"/>
<organism evidence="15 16">
    <name type="scientific">Pseudodesulfovibrio hydrargyri</name>
    <dbReference type="NCBI Taxonomy" id="2125990"/>
    <lineage>
        <taxon>Bacteria</taxon>
        <taxon>Pseudomonadati</taxon>
        <taxon>Thermodesulfobacteriota</taxon>
        <taxon>Desulfovibrionia</taxon>
        <taxon>Desulfovibrionales</taxon>
        <taxon>Desulfovibrionaceae</taxon>
    </lineage>
</organism>
<evidence type="ECO:0000256" key="6">
    <source>
        <dbReference type="ARBA" id="ARBA00022763"/>
    </source>
</evidence>